<dbReference type="AlphaFoldDB" id="A0A645D1K3"/>
<evidence type="ECO:0000256" key="1">
    <source>
        <dbReference type="SAM" id="MobiDB-lite"/>
    </source>
</evidence>
<evidence type="ECO:0000313" key="2">
    <source>
        <dbReference type="EMBL" id="MPM83021.1"/>
    </source>
</evidence>
<protein>
    <recommendedName>
        <fullName evidence="3">DUF669 domain-containing protein</fullName>
    </recommendedName>
</protein>
<feature type="region of interest" description="Disordered" evidence="1">
    <location>
        <begin position="22"/>
        <end position="41"/>
    </location>
</feature>
<feature type="region of interest" description="Disordered" evidence="1">
    <location>
        <begin position="83"/>
        <end position="103"/>
    </location>
</feature>
<comment type="caution">
    <text evidence="2">The sequence shown here is derived from an EMBL/GenBank/DDBJ whole genome shotgun (WGS) entry which is preliminary data.</text>
</comment>
<organism evidence="2">
    <name type="scientific">bioreactor metagenome</name>
    <dbReference type="NCBI Taxonomy" id="1076179"/>
    <lineage>
        <taxon>unclassified sequences</taxon>
        <taxon>metagenomes</taxon>
        <taxon>ecological metagenomes</taxon>
    </lineage>
</organism>
<name>A0A645D1K3_9ZZZZ</name>
<sequence>MTFPNNYSNHRLFENRTKKLKELSAGQQKRRAVPIKPVSNDENCEGVETLMEASPKANELFGNPGMACNEENKAYEKSGAEMIDENDDESVEEPAADAGAEEDEEEDDLIFHPMHRQAALPAGTYYAVIKEVTAESRVGMYGTFKSIRIRFQIFHDERQVVVNFLAQKDLKPSGKLFKMLKMILGEAPSDGFNLRDLKGEKVVVEVGHRLDSNGDIWEEVLSAEKYSG</sequence>
<evidence type="ECO:0008006" key="3">
    <source>
        <dbReference type="Google" id="ProtNLM"/>
    </source>
</evidence>
<reference evidence="2" key="1">
    <citation type="submission" date="2019-08" db="EMBL/GenBank/DDBJ databases">
        <authorList>
            <person name="Kucharzyk K."/>
            <person name="Murdoch R.W."/>
            <person name="Higgins S."/>
            <person name="Loffler F."/>
        </authorList>
    </citation>
    <scope>NUCLEOTIDE SEQUENCE</scope>
</reference>
<accession>A0A645D1K3</accession>
<proteinExistence type="predicted"/>
<gene>
    <name evidence="2" type="ORF">SDC9_130084</name>
</gene>
<dbReference type="EMBL" id="VSSQ01031929">
    <property type="protein sequence ID" value="MPM83021.1"/>
    <property type="molecule type" value="Genomic_DNA"/>
</dbReference>